<dbReference type="EMBL" id="JBHSNW010000004">
    <property type="protein sequence ID" value="MFC5815422.1"/>
    <property type="molecule type" value="Genomic_DNA"/>
</dbReference>
<name>A0ABW1BQR5_9ACTN</name>
<protein>
    <submittedName>
        <fullName evidence="1">Uncharacterized protein</fullName>
    </submittedName>
</protein>
<sequence>MSWPWERGRAWAFQQAMGAVWYYAETNRAMSRMGRRTLDRVLGG</sequence>
<gene>
    <name evidence="1" type="ORF">ACFPUY_10040</name>
</gene>
<evidence type="ECO:0000313" key="2">
    <source>
        <dbReference type="Proteomes" id="UP001596096"/>
    </source>
</evidence>
<reference evidence="2" key="1">
    <citation type="journal article" date="2019" name="Int. J. Syst. Evol. Microbiol.">
        <title>The Global Catalogue of Microorganisms (GCM) 10K type strain sequencing project: providing services to taxonomists for standard genome sequencing and annotation.</title>
        <authorList>
            <consortium name="The Broad Institute Genomics Platform"/>
            <consortium name="The Broad Institute Genome Sequencing Center for Infectious Disease"/>
            <person name="Wu L."/>
            <person name="Ma J."/>
        </authorList>
    </citation>
    <scope>NUCLEOTIDE SEQUENCE [LARGE SCALE GENOMIC DNA]</scope>
    <source>
        <strain evidence="2">CGMCC 4.7106</strain>
    </source>
</reference>
<keyword evidence="2" id="KW-1185">Reference proteome</keyword>
<organism evidence="1 2">
    <name type="scientific">Nonomuraea harbinensis</name>
    <dbReference type="NCBI Taxonomy" id="1286938"/>
    <lineage>
        <taxon>Bacteria</taxon>
        <taxon>Bacillati</taxon>
        <taxon>Actinomycetota</taxon>
        <taxon>Actinomycetes</taxon>
        <taxon>Streptosporangiales</taxon>
        <taxon>Streptosporangiaceae</taxon>
        <taxon>Nonomuraea</taxon>
    </lineage>
</organism>
<dbReference type="RefSeq" id="WP_281429302.1">
    <property type="nucleotide sequence ID" value="NZ_JAHKRN010000004.1"/>
</dbReference>
<accession>A0ABW1BQR5</accession>
<dbReference type="Proteomes" id="UP001596096">
    <property type="component" value="Unassembled WGS sequence"/>
</dbReference>
<comment type="caution">
    <text evidence="1">The sequence shown here is derived from an EMBL/GenBank/DDBJ whole genome shotgun (WGS) entry which is preliminary data.</text>
</comment>
<evidence type="ECO:0000313" key="1">
    <source>
        <dbReference type="EMBL" id="MFC5815422.1"/>
    </source>
</evidence>
<proteinExistence type="predicted"/>